<dbReference type="AlphaFoldDB" id="B1VAR7"/>
<evidence type="ECO:0000313" key="3">
    <source>
        <dbReference type="Proteomes" id="UP000008323"/>
    </source>
</evidence>
<protein>
    <submittedName>
        <fullName evidence="2">Uncharacterized protein</fullName>
    </submittedName>
</protein>
<keyword evidence="1" id="KW-1133">Transmembrane helix</keyword>
<reference evidence="2 3" key="1">
    <citation type="journal article" date="2008" name="J. Bacteriol.">
        <title>Comparative genome analysis of 'Candidatus Phytoplasma australiense' (subgroup tuf-Australia I; rp-A) and 'Ca. Phytoplasma asteris' strains OY-M and AY-WB.</title>
        <authorList>
            <person name="Tran-Nguyen L.T."/>
            <person name="Kube M."/>
            <person name="Schneider B."/>
            <person name="Reinhardt R."/>
            <person name="Gibb K.S."/>
        </authorList>
    </citation>
    <scope>NUCLEOTIDE SEQUENCE [LARGE SCALE GENOMIC DNA]</scope>
</reference>
<evidence type="ECO:0000256" key="1">
    <source>
        <dbReference type="SAM" id="Phobius"/>
    </source>
</evidence>
<keyword evidence="1" id="KW-0472">Membrane</keyword>
<dbReference type="KEGG" id="pal:PA0706"/>
<dbReference type="EMBL" id="AM422018">
    <property type="protein sequence ID" value="CAM12040.1"/>
    <property type="molecule type" value="Genomic_DNA"/>
</dbReference>
<dbReference type="Proteomes" id="UP000008323">
    <property type="component" value="Chromosome"/>
</dbReference>
<proteinExistence type="predicted"/>
<keyword evidence="1" id="KW-0812">Transmembrane</keyword>
<organism evidence="2 3">
    <name type="scientific">Phytoplasma australiense</name>
    <dbReference type="NCBI Taxonomy" id="59748"/>
    <lineage>
        <taxon>Bacteria</taxon>
        <taxon>Bacillati</taxon>
        <taxon>Mycoplasmatota</taxon>
        <taxon>Mollicutes</taxon>
        <taxon>Acholeplasmatales</taxon>
        <taxon>Acholeplasmataceae</taxon>
        <taxon>Candidatus Phytoplasma</taxon>
        <taxon>16SrXII (Stolbur group)</taxon>
    </lineage>
</organism>
<evidence type="ECO:0000313" key="2">
    <source>
        <dbReference type="EMBL" id="CAM12040.1"/>
    </source>
</evidence>
<name>B1VAR7_PHYAS</name>
<gene>
    <name evidence="2" type="ordered locus">PA0706</name>
</gene>
<accession>B1VAR7</accession>
<feature type="transmembrane region" description="Helical" evidence="1">
    <location>
        <begin position="51"/>
        <end position="72"/>
    </location>
</feature>
<sequence length="93" mass="11237">MKIIFSFQSFLKAKKIISFRKNNDFKKRIFLCIKYALSSKKIVNNCNIGCFFYFQNLVIFCINIFVVVNLVYSKKYVLFIIFRFKKLIKISFF</sequence>